<proteinExistence type="predicted"/>
<feature type="region of interest" description="Disordered" evidence="1">
    <location>
        <begin position="47"/>
        <end position="109"/>
    </location>
</feature>
<evidence type="ECO:0000313" key="3">
    <source>
        <dbReference type="Proteomes" id="UP001152599"/>
    </source>
</evidence>
<dbReference type="EMBL" id="JANCMU010000001">
    <property type="protein sequence ID" value="MDG4945132.1"/>
    <property type="molecule type" value="Genomic_DNA"/>
</dbReference>
<name>A0A9X4RVV4_9FLAO</name>
<gene>
    <name evidence="2" type="ORF">NMK71_01790</name>
</gene>
<dbReference type="RefSeq" id="WP_304419843.1">
    <property type="nucleotide sequence ID" value="NZ_JANCMU010000001.1"/>
</dbReference>
<organism evidence="2 3">
    <name type="scientific">Profundicola chukchiensis</name>
    <dbReference type="NCBI Taxonomy" id="2961959"/>
    <lineage>
        <taxon>Bacteria</taxon>
        <taxon>Pseudomonadati</taxon>
        <taxon>Bacteroidota</taxon>
        <taxon>Flavobacteriia</taxon>
        <taxon>Flavobacteriales</taxon>
        <taxon>Weeksellaceae</taxon>
        <taxon>Profundicola</taxon>
    </lineage>
</organism>
<evidence type="ECO:0008006" key="4">
    <source>
        <dbReference type="Google" id="ProtNLM"/>
    </source>
</evidence>
<evidence type="ECO:0000313" key="2">
    <source>
        <dbReference type="EMBL" id="MDG4945132.1"/>
    </source>
</evidence>
<accession>A0A9X4RVV4</accession>
<feature type="compositionally biased region" description="Pro residues" evidence="1">
    <location>
        <begin position="80"/>
        <end position="104"/>
    </location>
</feature>
<sequence length="258" mass="28583">MLYFLGGLNVVLLIVWGLFSYQNTADEVVIEEAPEVVETSEVMLIEIPEPETPPPPPPPSDEPPPPPPPPIPEEIEETPEPVPPPPIQEQKHTPPPMPTGPPATGPVKKVDLSGLKTQTEAAPKEERVAEPVTVNRVKDMAVYPGCEKFRGKKRELIRCFGDNLSKDIMRYLDTEFPDVNKERVAVQLEFHVSPTGEIINVNPKAGDNIFKPEAKRALERAAENLVRRGRKIEPATMADGSKATLIFQNNVILQNPDY</sequence>
<feature type="compositionally biased region" description="Pro residues" evidence="1">
    <location>
        <begin position="50"/>
        <end position="72"/>
    </location>
</feature>
<protein>
    <recommendedName>
        <fullName evidence="4">Protein TonB</fullName>
    </recommendedName>
</protein>
<dbReference type="AlphaFoldDB" id="A0A9X4RVV4"/>
<dbReference type="Proteomes" id="UP001152599">
    <property type="component" value="Unassembled WGS sequence"/>
</dbReference>
<evidence type="ECO:0000256" key="1">
    <source>
        <dbReference type="SAM" id="MobiDB-lite"/>
    </source>
</evidence>
<keyword evidence="3" id="KW-1185">Reference proteome</keyword>
<comment type="caution">
    <text evidence="2">The sequence shown here is derived from an EMBL/GenBank/DDBJ whole genome shotgun (WGS) entry which is preliminary data.</text>
</comment>
<reference evidence="2" key="1">
    <citation type="submission" date="2022-07" db="EMBL/GenBank/DDBJ databases">
        <title>Description and genome-wide analysis of Profundicola chukchiensis gen. nov., sp. nov., marine bacteria isolated from bottom sediments of the Chukchi Sea.</title>
        <authorList>
            <person name="Romanenko L."/>
            <person name="Otstavnykh N."/>
            <person name="Kurilenko V."/>
            <person name="Eremeev V."/>
            <person name="Velansky P."/>
            <person name="Mikhailov V."/>
            <person name="Isaeva M."/>
        </authorList>
    </citation>
    <scope>NUCLEOTIDE SEQUENCE</scope>
    <source>
        <strain evidence="2">KMM 9713</strain>
    </source>
</reference>